<evidence type="ECO:0000256" key="1">
    <source>
        <dbReference type="ARBA" id="ARBA00004141"/>
    </source>
</evidence>
<evidence type="ECO:0000256" key="3">
    <source>
        <dbReference type="ARBA" id="ARBA00022989"/>
    </source>
</evidence>
<evidence type="ECO:0000259" key="6">
    <source>
        <dbReference type="PROSITE" id="PS50850"/>
    </source>
</evidence>
<evidence type="ECO:0000313" key="7">
    <source>
        <dbReference type="Proteomes" id="UP000887577"/>
    </source>
</evidence>
<feature type="transmembrane region" description="Helical" evidence="5">
    <location>
        <begin position="122"/>
        <end position="141"/>
    </location>
</feature>
<protein>
    <submittedName>
        <fullName evidence="8">Major facilitator superfamily (MFS) profile domain-containing protein</fullName>
    </submittedName>
</protein>
<dbReference type="FunFam" id="1.20.1250.20:FF:000532">
    <property type="entry name" value="SLC (SoLute Carrier) homolog"/>
    <property type="match status" value="1"/>
</dbReference>
<dbReference type="Proteomes" id="UP000887577">
    <property type="component" value="Unplaced"/>
</dbReference>
<feature type="transmembrane region" description="Helical" evidence="5">
    <location>
        <begin position="345"/>
        <end position="365"/>
    </location>
</feature>
<dbReference type="InterPro" id="IPR036259">
    <property type="entry name" value="MFS_trans_sf"/>
</dbReference>
<dbReference type="GO" id="GO:0006820">
    <property type="term" value="P:monoatomic anion transport"/>
    <property type="evidence" value="ECO:0007669"/>
    <property type="project" value="TreeGrafter"/>
</dbReference>
<dbReference type="AlphaFoldDB" id="A0A914YTE6"/>
<keyword evidence="7" id="KW-1185">Reference proteome</keyword>
<dbReference type="PANTHER" id="PTHR11662:SF405">
    <property type="entry name" value="PROTEIN CBG12249"/>
    <property type="match status" value="1"/>
</dbReference>
<keyword evidence="4 5" id="KW-0472">Membrane</keyword>
<feature type="transmembrane region" description="Helical" evidence="5">
    <location>
        <begin position="302"/>
        <end position="325"/>
    </location>
</feature>
<dbReference type="InterPro" id="IPR011701">
    <property type="entry name" value="MFS"/>
</dbReference>
<keyword evidence="3 5" id="KW-1133">Transmembrane helix</keyword>
<feature type="transmembrane region" description="Helical" evidence="5">
    <location>
        <begin position="410"/>
        <end position="430"/>
    </location>
</feature>
<organism evidence="7 8">
    <name type="scientific">Panagrolaimus superbus</name>
    <dbReference type="NCBI Taxonomy" id="310955"/>
    <lineage>
        <taxon>Eukaryota</taxon>
        <taxon>Metazoa</taxon>
        <taxon>Ecdysozoa</taxon>
        <taxon>Nematoda</taxon>
        <taxon>Chromadorea</taxon>
        <taxon>Rhabditida</taxon>
        <taxon>Tylenchina</taxon>
        <taxon>Panagrolaimomorpha</taxon>
        <taxon>Panagrolaimoidea</taxon>
        <taxon>Panagrolaimidae</taxon>
        <taxon>Panagrolaimus</taxon>
    </lineage>
</organism>
<dbReference type="InterPro" id="IPR050382">
    <property type="entry name" value="MFS_Na/Anion_cotransporter"/>
</dbReference>
<dbReference type="PROSITE" id="PS50850">
    <property type="entry name" value="MFS"/>
    <property type="match status" value="1"/>
</dbReference>
<feature type="transmembrane region" description="Helical" evidence="5">
    <location>
        <begin position="242"/>
        <end position="261"/>
    </location>
</feature>
<feature type="transmembrane region" description="Helical" evidence="5">
    <location>
        <begin position="386"/>
        <end position="404"/>
    </location>
</feature>
<dbReference type="InterPro" id="IPR020846">
    <property type="entry name" value="MFS_dom"/>
</dbReference>
<keyword evidence="2 5" id="KW-0812">Transmembrane</keyword>
<feature type="transmembrane region" description="Helical" evidence="5">
    <location>
        <begin position="477"/>
        <end position="496"/>
    </location>
</feature>
<evidence type="ECO:0000256" key="4">
    <source>
        <dbReference type="ARBA" id="ARBA00023136"/>
    </source>
</evidence>
<evidence type="ECO:0000313" key="8">
    <source>
        <dbReference type="WBParaSite" id="PSU_v2.g3270.t1"/>
    </source>
</evidence>
<reference evidence="8" key="1">
    <citation type="submission" date="2022-11" db="UniProtKB">
        <authorList>
            <consortium name="WormBaseParasite"/>
        </authorList>
    </citation>
    <scope>IDENTIFICATION</scope>
</reference>
<dbReference type="GO" id="GO:0022857">
    <property type="term" value="F:transmembrane transporter activity"/>
    <property type="evidence" value="ECO:0007669"/>
    <property type="project" value="InterPro"/>
</dbReference>
<dbReference type="Pfam" id="PF07690">
    <property type="entry name" value="MFS_1"/>
    <property type="match status" value="1"/>
</dbReference>
<evidence type="ECO:0000256" key="2">
    <source>
        <dbReference type="ARBA" id="ARBA00022692"/>
    </source>
</evidence>
<feature type="domain" description="Major facilitator superfamily (MFS) profile" evidence="6">
    <location>
        <begin position="34"/>
        <end position="501"/>
    </location>
</feature>
<feature type="transmembrane region" description="Helical" evidence="5">
    <location>
        <begin position="210"/>
        <end position="230"/>
    </location>
</feature>
<dbReference type="PANTHER" id="PTHR11662">
    <property type="entry name" value="SOLUTE CARRIER FAMILY 17"/>
    <property type="match status" value="1"/>
</dbReference>
<sequence>MTSTSLQTENVAVQTRKISRQASLFHPYSRRLHLMLLLMTGFFCASYMRSNLGMSMTCLVNTTGVAIENAKSQSLKGITRKIQNQTNIPLECLHEDLEEEDGVAINDYGGTIIWSQNVQNQILAGTFWGSLVAVIPSGYLADRTSPMNLFSISLLIYVTCTALFPILANNFSYHIVFLSRFVMGLGEGILIPAANALITRWVPNQEKSTAAAIFTLGNQFAGSIGIPIVAAFCASSFGWPAVFYFCAFLGLTWSIVWRLVVTNAPEKAKRMNKYERTFLQENIERMPRKASMKMQSVPWLKIFTSLPILACFVSISAVNMVIVLLQAFMPTFLKEVLYLKLSQNGFYSAAPFVVQIFSKLFWSIGLDHLKATNRISNTAACKVSQCFAAFTIGIFLILITHFADCSKPEIVLFMFCAVGFGFATAISGFYTSMLSVAPAYVGIISSVAQFLGNVGMLICPALVSFFRTNGTLREWQIIFYIVAIYTIFSGVFFLLFGTGDTLEWGRGISSNKDRTDGDDLNEPEEFPLKSIEVTLDH</sequence>
<dbReference type="SUPFAM" id="SSF103473">
    <property type="entry name" value="MFS general substrate transporter"/>
    <property type="match status" value="1"/>
</dbReference>
<dbReference type="GO" id="GO:0016020">
    <property type="term" value="C:membrane"/>
    <property type="evidence" value="ECO:0007669"/>
    <property type="project" value="UniProtKB-SubCell"/>
</dbReference>
<feature type="transmembrane region" description="Helical" evidence="5">
    <location>
        <begin position="148"/>
        <end position="167"/>
    </location>
</feature>
<accession>A0A914YTE6</accession>
<proteinExistence type="predicted"/>
<name>A0A914YTE6_9BILA</name>
<dbReference type="Gene3D" id="1.20.1250.20">
    <property type="entry name" value="MFS general substrate transporter like domains"/>
    <property type="match status" value="2"/>
</dbReference>
<feature type="transmembrane region" description="Helical" evidence="5">
    <location>
        <begin position="32"/>
        <end position="49"/>
    </location>
</feature>
<feature type="transmembrane region" description="Helical" evidence="5">
    <location>
        <begin position="173"/>
        <end position="198"/>
    </location>
</feature>
<evidence type="ECO:0000256" key="5">
    <source>
        <dbReference type="SAM" id="Phobius"/>
    </source>
</evidence>
<dbReference type="WBParaSite" id="PSU_v2.g3270.t1">
    <property type="protein sequence ID" value="PSU_v2.g3270.t1"/>
    <property type="gene ID" value="PSU_v2.g3270"/>
</dbReference>
<feature type="transmembrane region" description="Helical" evidence="5">
    <location>
        <begin position="437"/>
        <end position="465"/>
    </location>
</feature>
<comment type="subcellular location">
    <subcellularLocation>
        <location evidence="1">Membrane</location>
        <topology evidence="1">Multi-pass membrane protein</topology>
    </subcellularLocation>
</comment>